<protein>
    <submittedName>
        <fullName evidence="4">Related to immune-responsive protein 1</fullName>
    </submittedName>
</protein>
<dbReference type="Pfam" id="PF03972">
    <property type="entry name" value="MmgE_PrpD_N"/>
    <property type="match status" value="1"/>
</dbReference>
<dbReference type="STRING" id="576137.A0A1L7X5B7"/>
<accession>A0A1L7X5B7</accession>
<feature type="domain" description="MmgE/PrpD C-terminal" evidence="3">
    <location>
        <begin position="288"/>
        <end position="451"/>
    </location>
</feature>
<organism evidence="4 5">
    <name type="scientific">Phialocephala subalpina</name>
    <dbReference type="NCBI Taxonomy" id="576137"/>
    <lineage>
        <taxon>Eukaryota</taxon>
        <taxon>Fungi</taxon>
        <taxon>Dikarya</taxon>
        <taxon>Ascomycota</taxon>
        <taxon>Pezizomycotina</taxon>
        <taxon>Leotiomycetes</taxon>
        <taxon>Helotiales</taxon>
        <taxon>Mollisiaceae</taxon>
        <taxon>Phialocephala</taxon>
        <taxon>Phialocephala fortinii species complex</taxon>
    </lineage>
</organism>
<name>A0A1L7X5B7_9HELO</name>
<evidence type="ECO:0000313" key="4">
    <source>
        <dbReference type="EMBL" id="CZR60211.1"/>
    </source>
</evidence>
<dbReference type="Pfam" id="PF19305">
    <property type="entry name" value="MmgE_PrpD_C"/>
    <property type="match status" value="1"/>
</dbReference>
<evidence type="ECO:0000259" key="2">
    <source>
        <dbReference type="Pfam" id="PF03972"/>
    </source>
</evidence>
<dbReference type="Proteomes" id="UP000184330">
    <property type="component" value="Unassembled WGS sequence"/>
</dbReference>
<comment type="similarity">
    <text evidence="1">Belongs to the PrpD family.</text>
</comment>
<proteinExistence type="inferred from homology"/>
<dbReference type="InterPro" id="IPR042183">
    <property type="entry name" value="MmgE/PrpD_sf_1"/>
</dbReference>
<keyword evidence="5" id="KW-1185">Reference proteome</keyword>
<dbReference type="Gene3D" id="1.10.4100.10">
    <property type="entry name" value="2-methylcitrate dehydratase PrpD"/>
    <property type="match status" value="1"/>
</dbReference>
<dbReference type="PANTHER" id="PTHR16943:SF8">
    <property type="entry name" value="2-METHYLCITRATE DEHYDRATASE"/>
    <property type="match status" value="1"/>
</dbReference>
<dbReference type="InterPro" id="IPR045336">
    <property type="entry name" value="MmgE_PrpD_N"/>
</dbReference>
<dbReference type="InterPro" id="IPR045337">
    <property type="entry name" value="MmgE_PrpD_C"/>
</dbReference>
<dbReference type="AlphaFoldDB" id="A0A1L7X5B7"/>
<gene>
    <name evidence="4" type="ORF">PAC_10107</name>
</gene>
<evidence type="ECO:0000259" key="3">
    <source>
        <dbReference type="Pfam" id="PF19305"/>
    </source>
</evidence>
<dbReference type="SUPFAM" id="SSF103378">
    <property type="entry name" value="2-methylcitrate dehydratase PrpD"/>
    <property type="match status" value="1"/>
</dbReference>
<feature type="domain" description="MmgE/PrpD N-terminal" evidence="2">
    <location>
        <begin position="18"/>
        <end position="262"/>
    </location>
</feature>
<dbReference type="GO" id="GO:0016829">
    <property type="term" value="F:lyase activity"/>
    <property type="evidence" value="ECO:0007669"/>
    <property type="project" value="InterPro"/>
</dbReference>
<dbReference type="InterPro" id="IPR005656">
    <property type="entry name" value="MmgE_PrpD"/>
</dbReference>
<dbReference type="PANTHER" id="PTHR16943">
    <property type="entry name" value="2-METHYLCITRATE DEHYDRATASE-RELATED"/>
    <property type="match status" value="1"/>
</dbReference>
<dbReference type="EMBL" id="FJOG01000015">
    <property type="protein sequence ID" value="CZR60211.1"/>
    <property type="molecule type" value="Genomic_DNA"/>
</dbReference>
<dbReference type="OrthoDB" id="10267976at2759"/>
<evidence type="ECO:0000256" key="1">
    <source>
        <dbReference type="ARBA" id="ARBA00006174"/>
    </source>
</evidence>
<sequence>MAQQASNHPMDPAGPTGKLCTWIDAVKLSDIPESVRTRAKYLILDGIGCALVGAHLPWSEKAVNVFLDIDPPGKCALFGWDKKLSPLTAALLNSTFIQGFELDDWHSEGPLHSNSILLPSLFASLPLLNAPISGPQFLLSYLVGLETGPRVGNALYGTYILTQGWHSGAVFGPSASAAAVSKLFELDAAQVEDALGIACTQACGLMSAQFESEVKRMQHGFPARNGLMAALLARGGYVGIKKVYEREFGGFLDMFSKGNGKDPQFQIENLTEGLGSVWKAENVKLKPYAAMAATHPTVDCIRKLQEQDGEKMKDFDNIESITFEMADAAYSHGGFEVQRPLTTTGAQMSCMYVTATQMVDNQVMPQQFRHDMLNRDLVWDLVSKMKCKPNTEWKSFKQSAEVKFKDGKTIKGHVENARGNDPELSNDEIVEKFRGLMKGVIDDKRRDEIERCVLGLDGCGDMMELCELLEGVSMNPIA</sequence>
<dbReference type="InterPro" id="IPR036148">
    <property type="entry name" value="MmgE/PrpD_sf"/>
</dbReference>
<evidence type="ECO:0000313" key="5">
    <source>
        <dbReference type="Proteomes" id="UP000184330"/>
    </source>
</evidence>
<reference evidence="4 5" key="1">
    <citation type="submission" date="2016-03" db="EMBL/GenBank/DDBJ databases">
        <authorList>
            <person name="Ploux O."/>
        </authorList>
    </citation>
    <scope>NUCLEOTIDE SEQUENCE [LARGE SCALE GENOMIC DNA]</scope>
    <source>
        <strain evidence="4 5">UAMH 11012</strain>
    </source>
</reference>